<gene>
    <name evidence="1" type="ORF">PBY51_010504</name>
</gene>
<evidence type="ECO:0000313" key="1">
    <source>
        <dbReference type="EMBL" id="KAK5857247.1"/>
    </source>
</evidence>
<evidence type="ECO:0000313" key="2">
    <source>
        <dbReference type="Proteomes" id="UP001346869"/>
    </source>
</evidence>
<reference evidence="1 2" key="1">
    <citation type="journal article" date="2023" name="Genes (Basel)">
        <title>Chromosome-Level Genome Assembly and Circadian Gene Repertoire of the Patagonia Blennie Eleginops maclovinus-The Closest Ancestral Proxy of Antarctic Cryonotothenioids.</title>
        <authorList>
            <person name="Cheng C.C."/>
            <person name="Rivera-Colon A.G."/>
            <person name="Minhas B.F."/>
            <person name="Wilson L."/>
            <person name="Rayamajhi N."/>
            <person name="Vargas-Chacoff L."/>
            <person name="Catchen J.M."/>
        </authorList>
    </citation>
    <scope>NUCLEOTIDE SEQUENCE [LARGE SCALE GENOMIC DNA]</scope>
    <source>
        <strain evidence="1">JMC-PN-2008</strain>
    </source>
</reference>
<dbReference type="AlphaFoldDB" id="A0AAN8AJK5"/>
<keyword evidence="2" id="KW-1185">Reference proteome</keyword>
<sequence length="165" mass="18019">MLAEMPPCSPDAQGTDIKDDIFLSSTTVSGVSQTHACSPPPSVPLCVSCALLDHQQGLAWRSSSWVSFSRMTSIRANQLMSSRLSRERVSVTHSVHRSPEAVRVTEQCSGNITKTLLNFCLPLSPFMFPPLSLLVSPLPPLPPSPEPEPAERATQIQQLWWPSLA</sequence>
<reference evidence="1 2" key="2">
    <citation type="journal article" date="2023" name="Mol. Biol. Evol.">
        <title>Genomics of Secondarily Temperate Adaptation in the Only Non-Antarctic Icefish.</title>
        <authorList>
            <person name="Rivera-Colon A.G."/>
            <person name="Rayamajhi N."/>
            <person name="Minhas B.F."/>
            <person name="Madrigal G."/>
            <person name="Bilyk K.T."/>
            <person name="Yoon V."/>
            <person name="Hune M."/>
            <person name="Gregory S."/>
            <person name="Cheng C.H.C."/>
            <person name="Catchen J.M."/>
        </authorList>
    </citation>
    <scope>NUCLEOTIDE SEQUENCE [LARGE SCALE GENOMIC DNA]</scope>
    <source>
        <strain evidence="1">JMC-PN-2008</strain>
    </source>
</reference>
<organism evidence="1 2">
    <name type="scientific">Eleginops maclovinus</name>
    <name type="common">Patagonian blennie</name>
    <name type="synonym">Eleginus maclovinus</name>
    <dbReference type="NCBI Taxonomy" id="56733"/>
    <lineage>
        <taxon>Eukaryota</taxon>
        <taxon>Metazoa</taxon>
        <taxon>Chordata</taxon>
        <taxon>Craniata</taxon>
        <taxon>Vertebrata</taxon>
        <taxon>Euteleostomi</taxon>
        <taxon>Actinopterygii</taxon>
        <taxon>Neopterygii</taxon>
        <taxon>Teleostei</taxon>
        <taxon>Neoteleostei</taxon>
        <taxon>Acanthomorphata</taxon>
        <taxon>Eupercaria</taxon>
        <taxon>Perciformes</taxon>
        <taxon>Notothenioidei</taxon>
        <taxon>Eleginopidae</taxon>
        <taxon>Eleginops</taxon>
    </lineage>
</organism>
<proteinExistence type="predicted"/>
<dbReference type="EMBL" id="JAUZQC010000016">
    <property type="protein sequence ID" value="KAK5857247.1"/>
    <property type="molecule type" value="Genomic_DNA"/>
</dbReference>
<comment type="caution">
    <text evidence="1">The sequence shown here is derived from an EMBL/GenBank/DDBJ whole genome shotgun (WGS) entry which is preliminary data.</text>
</comment>
<name>A0AAN8AJK5_ELEMC</name>
<dbReference type="Proteomes" id="UP001346869">
    <property type="component" value="Unassembled WGS sequence"/>
</dbReference>
<protein>
    <submittedName>
        <fullName evidence="1">Uncharacterized protein</fullName>
    </submittedName>
</protein>
<accession>A0AAN8AJK5</accession>